<evidence type="ECO:0000256" key="1">
    <source>
        <dbReference type="SAM" id="SignalP"/>
    </source>
</evidence>
<name>A0A2X4XCJ7_SERPL</name>
<dbReference type="InterPro" id="IPR037224">
    <property type="entry name" value="PapC_N_sf"/>
</dbReference>
<accession>A0A2X4XCJ7</accession>
<reference evidence="2 3" key="1">
    <citation type="submission" date="2018-06" db="EMBL/GenBank/DDBJ databases">
        <authorList>
            <consortium name="Pathogen Informatics"/>
            <person name="Doyle S."/>
        </authorList>
    </citation>
    <scope>NUCLEOTIDE SEQUENCE [LARGE SCALE GENOMIC DNA]</scope>
    <source>
        <strain evidence="2 3">NCTC12961</strain>
    </source>
</reference>
<dbReference type="EMBL" id="LS483469">
    <property type="protein sequence ID" value="SQI34304.1"/>
    <property type="molecule type" value="Genomic_DNA"/>
</dbReference>
<evidence type="ECO:0000313" key="3">
    <source>
        <dbReference type="Proteomes" id="UP000248897"/>
    </source>
</evidence>
<keyword evidence="1" id="KW-0732">Signal</keyword>
<proteinExistence type="predicted"/>
<gene>
    <name evidence="2" type="primary">papC_1</name>
    <name evidence="2" type="ORF">NCTC12961_01650</name>
</gene>
<feature type="chain" id="PRO_5016007165" evidence="1">
    <location>
        <begin position="36"/>
        <end position="79"/>
    </location>
</feature>
<dbReference type="Proteomes" id="UP000248897">
    <property type="component" value="Chromosome 1"/>
</dbReference>
<evidence type="ECO:0000313" key="2">
    <source>
        <dbReference type="EMBL" id="SQI34304.1"/>
    </source>
</evidence>
<dbReference type="SUPFAM" id="SSF141729">
    <property type="entry name" value="FimD N-terminal domain-like"/>
    <property type="match status" value="1"/>
</dbReference>
<feature type="signal peptide" evidence="1">
    <location>
        <begin position="1"/>
        <end position="35"/>
    </location>
</feature>
<protein>
    <submittedName>
        <fullName evidence="2">Outer membrane usher protein papC</fullName>
    </submittedName>
</protein>
<organism evidence="2 3">
    <name type="scientific">Serratia plymuthica</name>
    <dbReference type="NCBI Taxonomy" id="82996"/>
    <lineage>
        <taxon>Bacteria</taxon>
        <taxon>Pseudomonadati</taxon>
        <taxon>Pseudomonadota</taxon>
        <taxon>Gammaproteobacteria</taxon>
        <taxon>Enterobacterales</taxon>
        <taxon>Yersiniaceae</taxon>
        <taxon>Serratia</taxon>
    </lineage>
</organism>
<dbReference type="AlphaFoldDB" id="A0A2X4XCJ7"/>
<sequence length="79" mass="8548">MSTTPSYGCIGKIRPRILGLLIAFILAGNAANVAAADIEFNTDVLDVTDRANIDLEQFSRGNFIMPAIICLPCISINRH</sequence>